<dbReference type="InterPro" id="IPR001333">
    <property type="entry name" value="Peptidase_M32_Taq"/>
</dbReference>
<keyword evidence="1" id="KW-0482">Metalloprotease</keyword>
<keyword evidence="1" id="KW-0378">Hydrolase</keyword>
<organism evidence="4 5">
    <name type="scientific">Phaeovibrio sulfidiphilus</name>
    <dbReference type="NCBI Taxonomy" id="1220600"/>
    <lineage>
        <taxon>Bacteria</taxon>
        <taxon>Pseudomonadati</taxon>
        <taxon>Pseudomonadota</taxon>
        <taxon>Alphaproteobacteria</taxon>
        <taxon>Rhodospirillales</taxon>
        <taxon>Rhodospirillaceae</taxon>
        <taxon>Phaeovibrio</taxon>
    </lineage>
</organism>
<name>A0A8J6YPS2_9PROT</name>
<feature type="binding site" evidence="2">
    <location>
        <position position="257"/>
    </location>
    <ligand>
        <name>Zn(2+)</name>
        <dbReference type="ChEBI" id="CHEBI:29105"/>
        <note>catalytic</note>
    </ligand>
</feature>
<feature type="binding site" evidence="2">
    <location>
        <position position="287"/>
    </location>
    <ligand>
        <name>Zn(2+)</name>
        <dbReference type="ChEBI" id="CHEBI:29105"/>
        <note>catalytic</note>
    </ligand>
</feature>
<dbReference type="AlphaFoldDB" id="A0A8J6YPS2"/>
<dbReference type="GO" id="GO:0046872">
    <property type="term" value="F:metal ion binding"/>
    <property type="evidence" value="ECO:0007669"/>
    <property type="project" value="UniProtKB-KW"/>
</dbReference>
<dbReference type="GO" id="GO:0004181">
    <property type="term" value="F:metallocarboxypeptidase activity"/>
    <property type="evidence" value="ECO:0007669"/>
    <property type="project" value="UniProtKB-UniRule"/>
</dbReference>
<dbReference type="EMBL" id="JACZHT010000004">
    <property type="protein sequence ID" value="MBE1237421.1"/>
    <property type="molecule type" value="Genomic_DNA"/>
</dbReference>
<dbReference type="PROSITE" id="PS52034">
    <property type="entry name" value="PEPTIDASE_M32"/>
    <property type="match status" value="1"/>
</dbReference>
<evidence type="ECO:0000313" key="5">
    <source>
        <dbReference type="Proteomes" id="UP000631034"/>
    </source>
</evidence>
<keyword evidence="1 2" id="KW-0479">Metal-binding</keyword>
<sequence length="492" mass="54260">MTALGNALAFLHWDQATLMPSGAAGTRALESAALEGLAHEMLTATETGDLLEAAEAEARTLDADPREVALVQANLREVRRQYTRATILDRDLVEALAVAASTCETAWRAAREERSFAVVREPFETLLARVRESAGAQASVLGCSPWEALLDAFEPGATEAGIDRVFSELEGFLPDFISEVIEQRTGNPDPGLPEGPFPEAIQERLAHDLMERLGFDFRHGRLDRTIHPFCGGTPRDVRIATRYNEADFTSGLFGVLHETGHALYEQGLPEALVFQPVGQSRSMSIHESQSLLYEMQLGHSRAFLAAFLPGWREAFGGSGPAWEPETFGRALNAVRRSFIRVEADEVTYPVHVLVRTRLERAMIAGDLRPADLPGAWNDDMERLLGIRPSNDLEGCLQDIHWYDGLWGYFPTYTLGAMTAAQVFDAALKGDPAIGDGLDRGDFRPLLAWLRTAIHEKGSSLSVEELLREATGRPLDPAVFRAHLRSRYLDGDR</sequence>
<reference evidence="4" key="1">
    <citation type="submission" date="2020-10" db="EMBL/GenBank/DDBJ databases">
        <title>Genome sequence of the unusual species of purple photosynthetic bacteria, Phaeovibrio sulfidiphilus DSM 23193, type strain.</title>
        <authorList>
            <person name="Kyndt J.A."/>
            <person name="Meyer T.E."/>
        </authorList>
    </citation>
    <scope>NUCLEOTIDE SEQUENCE</scope>
    <source>
        <strain evidence="4">DSM 23193</strain>
    </source>
</reference>
<keyword evidence="2" id="KW-0862">Zinc</keyword>
<comment type="cofactor">
    <cofactor evidence="2">
        <name>Zn(2+)</name>
        <dbReference type="ChEBI" id="CHEBI:29105"/>
    </cofactor>
    <text evidence="2">Binds 1 zinc ion per subunit.</text>
</comment>
<comment type="similarity">
    <text evidence="1">Belongs to the peptidase M32 family.</text>
</comment>
<accession>A0A8J6YPS2</accession>
<evidence type="ECO:0000256" key="3">
    <source>
        <dbReference type="PIRSR" id="PIRSR006615-2"/>
    </source>
</evidence>
<dbReference type="PIRSF" id="PIRSF006615">
    <property type="entry name" value="Zn_crbxpep_Taq"/>
    <property type="match status" value="1"/>
</dbReference>
<feature type="active site" description="Proton donor/acceptor" evidence="3">
    <location>
        <position position="258"/>
    </location>
</feature>
<feature type="binding site" evidence="2">
    <location>
        <position position="261"/>
    </location>
    <ligand>
        <name>Zn(2+)</name>
        <dbReference type="ChEBI" id="CHEBI:29105"/>
        <note>catalytic</note>
    </ligand>
</feature>
<comment type="caution">
    <text evidence="4">The sequence shown here is derived from an EMBL/GenBank/DDBJ whole genome shotgun (WGS) entry which is preliminary data.</text>
</comment>
<comment type="catalytic activity">
    <reaction evidence="1">
        <text>Release of a C-terminal amino acid with broad specificity, except for -Pro.</text>
        <dbReference type="EC" id="3.4.17.19"/>
    </reaction>
</comment>
<dbReference type="EC" id="3.4.17.19" evidence="1"/>
<dbReference type="SUPFAM" id="SSF55486">
    <property type="entry name" value="Metalloproteases ('zincins'), catalytic domain"/>
    <property type="match status" value="1"/>
</dbReference>
<dbReference type="Pfam" id="PF02074">
    <property type="entry name" value="Peptidase_M32"/>
    <property type="match status" value="1"/>
</dbReference>
<dbReference type="PRINTS" id="PR00998">
    <property type="entry name" value="CRBOXYPTASET"/>
</dbReference>
<evidence type="ECO:0000256" key="2">
    <source>
        <dbReference type="PIRSR" id="PIRSR006615-1"/>
    </source>
</evidence>
<proteinExistence type="inferred from homology"/>
<dbReference type="PANTHER" id="PTHR34217:SF1">
    <property type="entry name" value="CARBOXYPEPTIDASE 1"/>
    <property type="match status" value="1"/>
</dbReference>
<dbReference type="CDD" id="cd06460">
    <property type="entry name" value="M32_Taq"/>
    <property type="match status" value="1"/>
</dbReference>
<dbReference type="Gene3D" id="1.10.1370.30">
    <property type="match status" value="1"/>
</dbReference>
<evidence type="ECO:0000313" key="4">
    <source>
        <dbReference type="EMBL" id="MBE1237421.1"/>
    </source>
</evidence>
<dbReference type="RefSeq" id="WP_192534428.1">
    <property type="nucleotide sequence ID" value="NZ_JACZHT010000004.1"/>
</dbReference>
<comment type="function">
    <text evidence="1">Broad specificity carboxypetidase that releases amino acids sequentially from the C-terminus, including neutral, aromatic, polar and basic residues.</text>
</comment>
<keyword evidence="5" id="KW-1185">Reference proteome</keyword>
<keyword evidence="1 4" id="KW-0121">Carboxypeptidase</keyword>
<gene>
    <name evidence="4" type="ORF">IHV25_07140</name>
</gene>
<dbReference type="Proteomes" id="UP000631034">
    <property type="component" value="Unassembled WGS sequence"/>
</dbReference>
<protein>
    <recommendedName>
        <fullName evidence="1">Metal-dependent carboxypeptidase</fullName>
        <ecNumber evidence="1">3.4.17.19</ecNumber>
    </recommendedName>
</protein>
<keyword evidence="1" id="KW-0645">Protease</keyword>
<dbReference type="GO" id="GO:0006508">
    <property type="term" value="P:proteolysis"/>
    <property type="evidence" value="ECO:0007669"/>
    <property type="project" value="UniProtKB-UniRule"/>
</dbReference>
<evidence type="ECO:0000256" key="1">
    <source>
        <dbReference type="PIRNR" id="PIRNR006615"/>
    </source>
</evidence>
<dbReference type="PANTHER" id="PTHR34217">
    <property type="entry name" value="METAL-DEPENDENT CARBOXYPEPTIDASE"/>
    <property type="match status" value="1"/>
</dbReference>